<accession>W6QKE7</accession>
<name>W6QKE7_PENRF</name>
<dbReference type="AlphaFoldDB" id="W6QKE7"/>
<evidence type="ECO:0000256" key="1">
    <source>
        <dbReference type="SAM" id="MobiDB-lite"/>
    </source>
</evidence>
<dbReference type="EMBL" id="HG792020">
    <property type="protein sequence ID" value="CDM37258.1"/>
    <property type="molecule type" value="Genomic_DNA"/>
</dbReference>
<dbReference type="Proteomes" id="UP000030686">
    <property type="component" value="Unassembled WGS sequence"/>
</dbReference>
<keyword evidence="3" id="KW-1185">Reference proteome</keyword>
<organism evidence="2 3">
    <name type="scientific">Penicillium roqueforti (strain FM164)</name>
    <dbReference type="NCBI Taxonomy" id="1365484"/>
    <lineage>
        <taxon>Eukaryota</taxon>
        <taxon>Fungi</taxon>
        <taxon>Dikarya</taxon>
        <taxon>Ascomycota</taxon>
        <taxon>Pezizomycotina</taxon>
        <taxon>Eurotiomycetes</taxon>
        <taxon>Eurotiomycetidae</taxon>
        <taxon>Eurotiales</taxon>
        <taxon>Aspergillaceae</taxon>
        <taxon>Penicillium</taxon>
    </lineage>
</organism>
<dbReference type="OrthoDB" id="4347790at2759"/>
<reference evidence="2" key="1">
    <citation type="journal article" date="2014" name="Nat. Commun.">
        <title>Multiple recent horizontal transfers of a large genomic region in cheese making fungi.</title>
        <authorList>
            <person name="Cheeseman K."/>
            <person name="Ropars J."/>
            <person name="Renault P."/>
            <person name="Dupont J."/>
            <person name="Gouzy J."/>
            <person name="Branca A."/>
            <person name="Abraham A.L."/>
            <person name="Ceppi M."/>
            <person name="Conseiller E."/>
            <person name="Debuchy R."/>
            <person name="Malagnac F."/>
            <person name="Goarin A."/>
            <person name="Silar P."/>
            <person name="Lacoste S."/>
            <person name="Sallet E."/>
            <person name="Bensimon A."/>
            <person name="Giraud T."/>
            <person name="Brygoo Y."/>
        </authorList>
    </citation>
    <scope>NUCLEOTIDE SEQUENCE [LARGE SCALE GENOMIC DNA]</scope>
    <source>
        <strain evidence="2">FM164</strain>
    </source>
</reference>
<proteinExistence type="predicted"/>
<feature type="region of interest" description="Disordered" evidence="1">
    <location>
        <begin position="1"/>
        <end position="41"/>
    </location>
</feature>
<gene>
    <name evidence="2" type="ORF">PROQFM164_S06g000219</name>
</gene>
<sequence>MSQEEGFMQQWGCGPSEPNCSILTDPKDSSPNENLSGFQQFARSEGVSTDALEISFTTLFSSILSQNKS</sequence>
<evidence type="ECO:0000313" key="3">
    <source>
        <dbReference type="Proteomes" id="UP000030686"/>
    </source>
</evidence>
<feature type="compositionally biased region" description="Polar residues" evidence="1">
    <location>
        <begin position="31"/>
        <end position="41"/>
    </location>
</feature>
<protein>
    <submittedName>
        <fullName evidence="2">Uncharacterized protein</fullName>
    </submittedName>
</protein>
<evidence type="ECO:0000313" key="2">
    <source>
        <dbReference type="EMBL" id="CDM37258.1"/>
    </source>
</evidence>